<feature type="compositionally biased region" description="Polar residues" evidence="1">
    <location>
        <begin position="20"/>
        <end position="32"/>
    </location>
</feature>
<dbReference type="AlphaFoldDB" id="A0AAV6XAC6"/>
<keyword evidence="3" id="KW-1185">Reference proteome</keyword>
<gene>
    <name evidence="2" type="ORF">BUALT_Bualt07G0080800</name>
</gene>
<reference evidence="2" key="1">
    <citation type="submission" date="2019-10" db="EMBL/GenBank/DDBJ databases">
        <authorList>
            <person name="Zhang R."/>
            <person name="Pan Y."/>
            <person name="Wang J."/>
            <person name="Ma R."/>
            <person name="Yu S."/>
        </authorList>
    </citation>
    <scope>NUCLEOTIDE SEQUENCE</scope>
    <source>
        <strain evidence="2">LA-IB0</strain>
        <tissue evidence="2">Leaf</tissue>
    </source>
</reference>
<accession>A0AAV6XAC6</accession>
<protein>
    <submittedName>
        <fullName evidence="2">Uncharacterized protein</fullName>
    </submittedName>
</protein>
<evidence type="ECO:0000313" key="3">
    <source>
        <dbReference type="Proteomes" id="UP000826271"/>
    </source>
</evidence>
<feature type="region of interest" description="Disordered" evidence="1">
    <location>
        <begin position="295"/>
        <end position="325"/>
    </location>
</feature>
<dbReference type="PANTHER" id="PTHR35735:SF5">
    <property type="entry name" value="PROTEIN NIM1-INTERACTING 2"/>
    <property type="match status" value="1"/>
</dbReference>
<dbReference type="InterPro" id="IPR034577">
    <property type="entry name" value="NIMIN-2"/>
</dbReference>
<dbReference type="PANTHER" id="PTHR35735">
    <property type="entry name" value="PROTEIN NIM1-INTERACTING 2"/>
    <property type="match status" value="1"/>
</dbReference>
<feature type="compositionally biased region" description="Basic residues" evidence="1">
    <location>
        <begin position="1"/>
        <end position="11"/>
    </location>
</feature>
<feature type="region of interest" description="Disordered" evidence="1">
    <location>
        <begin position="1"/>
        <end position="60"/>
    </location>
</feature>
<feature type="region of interest" description="Disordered" evidence="1">
    <location>
        <begin position="81"/>
        <end position="131"/>
    </location>
</feature>
<sequence length="325" mass="35447">MGNLNPKKRTFSKNSDKDTNQNILKTNNNSTCGLGMHDKQSSHQKVGGRSTARGKQQKKGNLIIGENFVFGESSNINFQSFPNKSGVQNPNPKFVEENFSVEPGGNKVGIDGGGGGNAGATKNGLSYLRRGDDATSSSLLYSVDVLESEHDKNPPSIQTGDGDQRIHTHRSESVHRDYVESERTGDVPASQPSTALGEPSEYDMETGKIQYCITEREREREREMTGESKRKRVVEKEGCIKGEDQMKRKARTAVVDHEVVAPPPTEEEVEEFFAILRRMRVAVKYFEDGASSKIKTGGAPAAAVGGKRVENGGLDLNAVPETESS</sequence>
<dbReference type="GO" id="GO:0010112">
    <property type="term" value="P:regulation of systemic acquired resistance"/>
    <property type="evidence" value="ECO:0007669"/>
    <property type="project" value="InterPro"/>
</dbReference>
<evidence type="ECO:0000256" key="1">
    <source>
        <dbReference type="SAM" id="MobiDB-lite"/>
    </source>
</evidence>
<comment type="caution">
    <text evidence="2">The sequence shown here is derived from an EMBL/GenBank/DDBJ whole genome shotgun (WGS) entry which is preliminary data.</text>
</comment>
<evidence type="ECO:0000313" key="2">
    <source>
        <dbReference type="EMBL" id="KAG8379363.1"/>
    </source>
</evidence>
<feature type="compositionally biased region" description="Gly residues" evidence="1">
    <location>
        <begin position="106"/>
        <end position="118"/>
    </location>
</feature>
<name>A0AAV6XAC6_9LAMI</name>
<organism evidence="2 3">
    <name type="scientific">Buddleja alternifolia</name>
    <dbReference type="NCBI Taxonomy" id="168488"/>
    <lineage>
        <taxon>Eukaryota</taxon>
        <taxon>Viridiplantae</taxon>
        <taxon>Streptophyta</taxon>
        <taxon>Embryophyta</taxon>
        <taxon>Tracheophyta</taxon>
        <taxon>Spermatophyta</taxon>
        <taxon>Magnoliopsida</taxon>
        <taxon>eudicotyledons</taxon>
        <taxon>Gunneridae</taxon>
        <taxon>Pentapetalae</taxon>
        <taxon>asterids</taxon>
        <taxon>lamiids</taxon>
        <taxon>Lamiales</taxon>
        <taxon>Scrophulariaceae</taxon>
        <taxon>Buddlejeae</taxon>
        <taxon>Buddleja</taxon>
    </lineage>
</organism>
<feature type="compositionally biased region" description="Polar residues" evidence="1">
    <location>
        <begin position="81"/>
        <end position="91"/>
    </location>
</feature>
<dbReference type="EMBL" id="WHWC01000007">
    <property type="protein sequence ID" value="KAG8379363.1"/>
    <property type="molecule type" value="Genomic_DNA"/>
</dbReference>
<proteinExistence type="predicted"/>
<feature type="region of interest" description="Disordered" evidence="1">
    <location>
        <begin position="147"/>
        <end position="208"/>
    </location>
</feature>
<dbReference type="Proteomes" id="UP000826271">
    <property type="component" value="Unassembled WGS sequence"/>
</dbReference>
<feature type="compositionally biased region" description="Basic and acidic residues" evidence="1">
    <location>
        <begin position="162"/>
        <end position="185"/>
    </location>
</feature>